<evidence type="ECO:0000313" key="2">
    <source>
        <dbReference type="EMBL" id="CAJ1371400.1"/>
    </source>
</evidence>
<evidence type="ECO:0000313" key="3">
    <source>
        <dbReference type="Proteomes" id="UP001178507"/>
    </source>
</evidence>
<reference evidence="2" key="1">
    <citation type="submission" date="2023-08" db="EMBL/GenBank/DDBJ databases">
        <authorList>
            <person name="Chen Y."/>
            <person name="Shah S."/>
            <person name="Dougan E. K."/>
            <person name="Thang M."/>
            <person name="Chan C."/>
        </authorList>
    </citation>
    <scope>NUCLEOTIDE SEQUENCE</scope>
</reference>
<organism evidence="2 3">
    <name type="scientific">Effrenium voratum</name>
    <dbReference type="NCBI Taxonomy" id="2562239"/>
    <lineage>
        <taxon>Eukaryota</taxon>
        <taxon>Sar</taxon>
        <taxon>Alveolata</taxon>
        <taxon>Dinophyceae</taxon>
        <taxon>Suessiales</taxon>
        <taxon>Symbiodiniaceae</taxon>
        <taxon>Effrenium</taxon>
    </lineage>
</organism>
<protein>
    <submittedName>
        <fullName evidence="2">Uncharacterized protein</fullName>
    </submittedName>
</protein>
<sequence length="405" mass="46165">MVEERANEWFDVAPVGLSDHGWDVDAETGQGSLSHRPGPWGSQLLRADFRRIPVSCAEPTAVLVRPEARHLRPQELDVLTREELLVHIAPGDAVLRGTCELGWAARPSSSERVKAVRRFVALFGNIGTLWMNNICETELAPTVRHQLRRNFPAKGDATVCSHVTCSDGNLRWAMRISRADGPNTFRICLLWTVPICASAHWLQACLEEMLGAARQHVIYYLNHASMAHFRKLDKELYVILSINHFRRGPPLLPHAGPDKPDVRISSDWLGSWSSDKSKFNAASYIQQFLRRLGHAFRTFDTLDGQKLVPYQAALRRDEWEKVGKELIQAFSLQKAAYRRLHGGCQAPDLKENNRPTYQRRDPFGQQAWSKHPSKPQLVVRRTFIDIDDREDDADDLQMRKTKSLR</sequence>
<accession>A0AA36MKC5</accession>
<dbReference type="EMBL" id="CAUJNA010000074">
    <property type="protein sequence ID" value="CAJ1371400.1"/>
    <property type="molecule type" value="Genomic_DNA"/>
</dbReference>
<feature type="compositionally biased region" description="Basic and acidic residues" evidence="1">
    <location>
        <begin position="348"/>
        <end position="362"/>
    </location>
</feature>
<comment type="caution">
    <text evidence="2">The sequence shown here is derived from an EMBL/GenBank/DDBJ whole genome shotgun (WGS) entry which is preliminary data.</text>
</comment>
<dbReference type="AlphaFoldDB" id="A0AA36MKC5"/>
<keyword evidence="3" id="KW-1185">Reference proteome</keyword>
<dbReference type="Proteomes" id="UP001178507">
    <property type="component" value="Unassembled WGS sequence"/>
</dbReference>
<evidence type="ECO:0000256" key="1">
    <source>
        <dbReference type="SAM" id="MobiDB-lite"/>
    </source>
</evidence>
<name>A0AA36MKC5_9DINO</name>
<gene>
    <name evidence="2" type="ORF">EVOR1521_LOCUS1710</name>
</gene>
<feature type="region of interest" description="Disordered" evidence="1">
    <location>
        <begin position="346"/>
        <end position="372"/>
    </location>
</feature>
<proteinExistence type="predicted"/>